<accession>A0A1M6D4Z4</accession>
<reference evidence="2" key="1">
    <citation type="submission" date="2016-11" db="EMBL/GenBank/DDBJ databases">
        <authorList>
            <person name="Varghese N."/>
            <person name="Submissions S."/>
        </authorList>
    </citation>
    <scope>NUCLEOTIDE SEQUENCE [LARGE SCALE GENOMIC DNA]</scope>
    <source>
        <strain evidence="2">DSM 22623</strain>
    </source>
</reference>
<sequence>MKRNEKKSSINLKKMKIAQITNLSYVQGGRGPNSTSNHIACTFFCIDHQDEPQV</sequence>
<gene>
    <name evidence="1" type="ORF">SAMN04488508_102440</name>
</gene>
<dbReference type="AlphaFoldDB" id="A0A1M6D4Z4"/>
<evidence type="ECO:0000313" key="1">
    <source>
        <dbReference type="EMBL" id="SHI68342.1"/>
    </source>
</evidence>
<dbReference type="Proteomes" id="UP000184432">
    <property type="component" value="Unassembled WGS sequence"/>
</dbReference>
<protein>
    <submittedName>
        <fullName evidence="1">Uncharacterized protein</fullName>
    </submittedName>
</protein>
<dbReference type="STRING" id="570521.SAMN04488508_102440"/>
<name>A0A1M6D4Z4_9FLAO</name>
<evidence type="ECO:0000313" key="2">
    <source>
        <dbReference type="Proteomes" id="UP000184432"/>
    </source>
</evidence>
<organism evidence="1 2">
    <name type="scientific">Aquimarina spongiae</name>
    <dbReference type="NCBI Taxonomy" id="570521"/>
    <lineage>
        <taxon>Bacteria</taxon>
        <taxon>Pseudomonadati</taxon>
        <taxon>Bacteroidota</taxon>
        <taxon>Flavobacteriia</taxon>
        <taxon>Flavobacteriales</taxon>
        <taxon>Flavobacteriaceae</taxon>
        <taxon>Aquimarina</taxon>
    </lineage>
</organism>
<dbReference type="EMBL" id="FQYP01000002">
    <property type="protein sequence ID" value="SHI68342.1"/>
    <property type="molecule type" value="Genomic_DNA"/>
</dbReference>
<keyword evidence="2" id="KW-1185">Reference proteome</keyword>
<proteinExistence type="predicted"/>